<dbReference type="GO" id="GO:0046872">
    <property type="term" value="F:metal ion binding"/>
    <property type="evidence" value="ECO:0007669"/>
    <property type="project" value="UniProtKB-KW"/>
</dbReference>
<keyword evidence="6 11" id="KW-0274">FAD</keyword>
<dbReference type="PROSITE" id="PS51384">
    <property type="entry name" value="FAD_FR"/>
    <property type="match status" value="1"/>
</dbReference>
<dbReference type="InterPro" id="IPR019480">
    <property type="entry name" value="Dihydroorotate_DH_Fe-S-bd"/>
</dbReference>
<dbReference type="PANTHER" id="PTHR43513:SF3">
    <property type="entry name" value="DIHYDROOROTATE DEHYDROGENASE B (NAD(+)), ELECTRON TRANSFER SUBUNIT-RELATED"/>
    <property type="match status" value="1"/>
</dbReference>
<comment type="cofactor">
    <cofactor evidence="11">
        <name>FAD</name>
        <dbReference type="ChEBI" id="CHEBI:57692"/>
    </cofactor>
    <text evidence="11">Binds 1 FAD per subunit.</text>
</comment>
<dbReference type="Pfam" id="PF10418">
    <property type="entry name" value="DHODB_Fe-S_bind"/>
    <property type="match status" value="1"/>
</dbReference>
<dbReference type="InterPro" id="IPR017938">
    <property type="entry name" value="Riboflavin_synthase-like_b-brl"/>
</dbReference>
<dbReference type="GO" id="GO:0051537">
    <property type="term" value="F:2 iron, 2 sulfur cluster binding"/>
    <property type="evidence" value="ECO:0007669"/>
    <property type="project" value="UniProtKB-KW"/>
</dbReference>
<feature type="binding site" evidence="11">
    <location>
        <begin position="52"/>
        <end position="55"/>
    </location>
    <ligand>
        <name>FAD</name>
        <dbReference type="ChEBI" id="CHEBI:57692"/>
    </ligand>
</feature>
<evidence type="ECO:0000256" key="11">
    <source>
        <dbReference type="PIRSR" id="PIRSR006816-1"/>
    </source>
</evidence>
<evidence type="ECO:0000256" key="5">
    <source>
        <dbReference type="ARBA" id="ARBA00022723"/>
    </source>
</evidence>
<keyword evidence="7" id="KW-0249">Electron transport</keyword>
<evidence type="ECO:0000256" key="10">
    <source>
        <dbReference type="ARBA" id="ARBA00034078"/>
    </source>
</evidence>
<dbReference type="GO" id="GO:0006221">
    <property type="term" value="P:pyrimidine nucleotide biosynthetic process"/>
    <property type="evidence" value="ECO:0007669"/>
    <property type="project" value="InterPro"/>
</dbReference>
<name>A0A2J6WQ13_9BACT</name>
<accession>A0A2J6WQ13</accession>
<evidence type="ECO:0000256" key="2">
    <source>
        <dbReference type="ARBA" id="ARBA00022448"/>
    </source>
</evidence>
<evidence type="ECO:0000256" key="9">
    <source>
        <dbReference type="ARBA" id="ARBA00023014"/>
    </source>
</evidence>
<dbReference type="PANTHER" id="PTHR43513">
    <property type="entry name" value="DIHYDROOROTATE DEHYDROGENASE B (NAD(+)), ELECTRON TRANSFER SUBUNIT"/>
    <property type="match status" value="1"/>
</dbReference>
<dbReference type="SUPFAM" id="SSF63380">
    <property type="entry name" value="Riboflavin synthase domain-like"/>
    <property type="match status" value="1"/>
</dbReference>
<evidence type="ECO:0000256" key="6">
    <source>
        <dbReference type="ARBA" id="ARBA00022827"/>
    </source>
</evidence>
<dbReference type="InterPro" id="IPR012165">
    <property type="entry name" value="Cyt_c3_hydrogenase_gsu"/>
</dbReference>
<dbReference type="AlphaFoldDB" id="A0A2J6WQ13"/>
<feature type="binding site" evidence="12">
    <location>
        <position position="222"/>
    </location>
    <ligand>
        <name>[2Fe-2S] cluster</name>
        <dbReference type="ChEBI" id="CHEBI:190135"/>
    </ligand>
</feature>
<dbReference type="Pfam" id="PF00175">
    <property type="entry name" value="NAD_binding_1"/>
    <property type="match status" value="1"/>
</dbReference>
<keyword evidence="4 12" id="KW-0001">2Fe-2S</keyword>
<dbReference type="EMBL" id="PNIO01000008">
    <property type="protein sequence ID" value="PMP72460.1"/>
    <property type="molecule type" value="Genomic_DNA"/>
</dbReference>
<organism evidence="14 15">
    <name type="scientific">Thermodesulfovibrio aggregans</name>
    <dbReference type="NCBI Taxonomy" id="86166"/>
    <lineage>
        <taxon>Bacteria</taxon>
        <taxon>Pseudomonadati</taxon>
        <taxon>Nitrospirota</taxon>
        <taxon>Thermodesulfovibrionia</taxon>
        <taxon>Thermodesulfovibrionales</taxon>
        <taxon>Thermodesulfovibrionaceae</taxon>
        <taxon>Thermodesulfovibrio</taxon>
    </lineage>
</organism>
<comment type="caution">
    <text evidence="14">The sequence shown here is derived from an EMBL/GenBank/DDBJ whole genome shotgun (WGS) entry which is preliminary data.</text>
</comment>
<dbReference type="Gene3D" id="2.10.240.10">
    <property type="entry name" value="Dihydroorotate dehydrogenase, electron transfer subunit"/>
    <property type="match status" value="1"/>
</dbReference>
<reference evidence="14 15" key="1">
    <citation type="submission" date="2018-01" db="EMBL/GenBank/DDBJ databases">
        <title>Metagenomic assembled genomes from two thermal pools in the Uzon Caldera, Kamchatka, Russia.</title>
        <authorList>
            <person name="Wilkins L."/>
            <person name="Ettinger C."/>
        </authorList>
    </citation>
    <scope>NUCLEOTIDE SEQUENCE [LARGE SCALE GENOMIC DNA]</scope>
    <source>
        <strain evidence="14">ZAV-04</strain>
    </source>
</reference>
<feature type="binding site" evidence="11">
    <location>
        <begin position="67"/>
        <end position="69"/>
    </location>
    <ligand>
        <name>FAD</name>
        <dbReference type="ChEBI" id="CHEBI:57692"/>
    </ligand>
</feature>
<dbReference type="InterPro" id="IPR039261">
    <property type="entry name" value="FNR_nucleotide-bd"/>
</dbReference>
<keyword evidence="8 12" id="KW-0408">Iron</keyword>
<keyword evidence="5 12" id="KW-0479">Metal-binding</keyword>
<feature type="binding site" evidence="12">
    <location>
        <position position="219"/>
    </location>
    <ligand>
        <name>[2Fe-2S] cluster</name>
        <dbReference type="ChEBI" id="CHEBI:190135"/>
    </ligand>
</feature>
<comment type="cofactor">
    <cofactor evidence="12">
        <name>[2Fe-2S] cluster</name>
        <dbReference type="ChEBI" id="CHEBI:190135"/>
    </cofactor>
    <text evidence="12">Binds 1 [2Fe-2S] cluster per subunit.</text>
</comment>
<comment type="similarity">
    <text evidence="1">Belongs to the PyrK family.</text>
</comment>
<proteinExistence type="inferred from homology"/>
<evidence type="ECO:0000256" key="1">
    <source>
        <dbReference type="ARBA" id="ARBA00006422"/>
    </source>
</evidence>
<dbReference type="Proteomes" id="UP000242288">
    <property type="component" value="Unassembled WGS sequence"/>
</dbReference>
<protein>
    <submittedName>
        <fullName evidence="14">Dihydroorotate dehydrogenase electron transfer subunit</fullName>
    </submittedName>
</protein>
<dbReference type="InterPro" id="IPR050353">
    <property type="entry name" value="PyrK_electron_transfer"/>
</dbReference>
<keyword evidence="2" id="KW-0813">Transport</keyword>
<evidence type="ECO:0000256" key="4">
    <source>
        <dbReference type="ARBA" id="ARBA00022714"/>
    </source>
</evidence>
<evidence type="ECO:0000256" key="8">
    <source>
        <dbReference type="ARBA" id="ARBA00023004"/>
    </source>
</evidence>
<keyword evidence="9 12" id="KW-0411">Iron-sulfur</keyword>
<evidence type="ECO:0000259" key="13">
    <source>
        <dbReference type="PROSITE" id="PS51384"/>
    </source>
</evidence>
<gene>
    <name evidence="14" type="ORF">C0186_01325</name>
</gene>
<evidence type="ECO:0000313" key="15">
    <source>
        <dbReference type="Proteomes" id="UP000242288"/>
    </source>
</evidence>
<keyword evidence="3 11" id="KW-0285">Flavoprotein</keyword>
<dbReference type="GO" id="GO:0050660">
    <property type="term" value="F:flavin adenine dinucleotide binding"/>
    <property type="evidence" value="ECO:0007669"/>
    <property type="project" value="InterPro"/>
</dbReference>
<dbReference type="Gene3D" id="2.40.30.10">
    <property type="entry name" value="Translation factors"/>
    <property type="match status" value="1"/>
</dbReference>
<evidence type="ECO:0000256" key="7">
    <source>
        <dbReference type="ARBA" id="ARBA00022982"/>
    </source>
</evidence>
<feature type="domain" description="FAD-binding FR-type" evidence="13">
    <location>
        <begin position="2"/>
        <end position="98"/>
    </location>
</feature>
<dbReference type="PIRSF" id="PIRSF006816">
    <property type="entry name" value="Cyc3_hyd_g"/>
    <property type="match status" value="1"/>
</dbReference>
<feature type="binding site" evidence="11">
    <location>
        <begin position="74"/>
        <end position="75"/>
    </location>
    <ligand>
        <name>FAD</name>
        <dbReference type="ChEBI" id="CHEBI:57692"/>
    </ligand>
</feature>
<dbReference type="InterPro" id="IPR037117">
    <property type="entry name" value="Dihydroorotate_DH_ele_sf"/>
</dbReference>
<evidence type="ECO:0000313" key="14">
    <source>
        <dbReference type="EMBL" id="PMP72460.1"/>
    </source>
</evidence>
<dbReference type="Gene3D" id="3.40.50.80">
    <property type="entry name" value="Nucleotide-binding domain of ferredoxin-NADP reductase (FNR) module"/>
    <property type="match status" value="1"/>
</dbReference>
<feature type="binding site" evidence="12">
    <location>
        <position position="214"/>
    </location>
    <ligand>
        <name>[2Fe-2S] cluster</name>
        <dbReference type="ChEBI" id="CHEBI:190135"/>
    </ligand>
</feature>
<dbReference type="GO" id="GO:0016491">
    <property type="term" value="F:oxidoreductase activity"/>
    <property type="evidence" value="ECO:0007669"/>
    <property type="project" value="InterPro"/>
</dbReference>
<sequence length="247" mass="28085">MNKLFKSKIISNEALTEEIYLLSLEFPESIETKPGQFCILRLNERLDPLLGRPFSIFDHVPGEIKFLYRVKGKGTKILSQLKKDQLTIIGPFGKWYPFPQGDFIVIAGGIGLASVYYLIKKFPKKAHLFYGVRNENEILFYEELKEFAKHVYISTEKETSYTYRGVVTELFKEKGKNLSLPIYACGPMVMIKELKKIVNEAQPCYVATEERMACGVGACLGCVIATKQGFKRVCTDGPVFEIKELLL</sequence>
<dbReference type="CDD" id="cd06218">
    <property type="entry name" value="DHOD_e_trans"/>
    <property type="match status" value="1"/>
</dbReference>
<evidence type="ECO:0000256" key="3">
    <source>
        <dbReference type="ARBA" id="ARBA00022630"/>
    </source>
</evidence>
<dbReference type="InterPro" id="IPR017927">
    <property type="entry name" value="FAD-bd_FR_type"/>
</dbReference>
<dbReference type="InterPro" id="IPR001433">
    <property type="entry name" value="OxRdtase_FAD/NAD-bd"/>
</dbReference>
<dbReference type="SUPFAM" id="SSF52343">
    <property type="entry name" value="Ferredoxin reductase-like, C-terminal NADP-linked domain"/>
    <property type="match status" value="1"/>
</dbReference>
<comment type="cofactor">
    <cofactor evidence="10">
        <name>[2Fe-2S] cluster</name>
        <dbReference type="ChEBI" id="CHEBI:190135"/>
    </cofactor>
</comment>
<evidence type="ECO:0000256" key="12">
    <source>
        <dbReference type="PIRSR" id="PIRSR006816-2"/>
    </source>
</evidence>
<feature type="binding site" evidence="12">
    <location>
        <position position="234"/>
    </location>
    <ligand>
        <name>[2Fe-2S] cluster</name>
        <dbReference type="ChEBI" id="CHEBI:190135"/>
    </ligand>
</feature>